<dbReference type="EMBL" id="JBHSWE010000001">
    <property type="protein sequence ID" value="MFC6670525.1"/>
    <property type="molecule type" value="Genomic_DNA"/>
</dbReference>
<reference evidence="2" key="1">
    <citation type="journal article" date="2019" name="Int. J. Syst. Evol. Microbiol.">
        <title>The Global Catalogue of Microorganisms (GCM) 10K type strain sequencing project: providing services to taxonomists for standard genome sequencing and annotation.</title>
        <authorList>
            <consortium name="The Broad Institute Genomics Platform"/>
            <consortium name="The Broad Institute Genome Sequencing Center for Infectious Disease"/>
            <person name="Wu L."/>
            <person name="Ma J."/>
        </authorList>
    </citation>
    <scope>NUCLEOTIDE SEQUENCE [LARGE SCALE GENOMIC DNA]</scope>
    <source>
        <strain evidence="2">NBRC 111756</strain>
    </source>
</reference>
<evidence type="ECO:0000313" key="1">
    <source>
        <dbReference type="EMBL" id="MFC6670525.1"/>
    </source>
</evidence>
<comment type="caution">
    <text evidence="1">The sequence shown here is derived from an EMBL/GenBank/DDBJ whole genome shotgun (WGS) entry which is preliminary data.</text>
</comment>
<keyword evidence="2" id="KW-1185">Reference proteome</keyword>
<dbReference type="Gene3D" id="3.40.190.10">
    <property type="entry name" value="Periplasmic binding protein-like II"/>
    <property type="match status" value="2"/>
</dbReference>
<protein>
    <submittedName>
        <fullName evidence="1">Uncharacterized protein</fullName>
    </submittedName>
</protein>
<sequence>MIDFFALSLQPRNPQIRLGYPAPTSVLPVCAALIRGASVPDNGRLFLRYLLSAQGQQVLLQPELSRYPIDGRILAGVPDHPLSRHQPLITERYDYDAQQSRLRYELVNALFDQLITFRLQELQHFWHRYHETAMRLADDSNPKWQADLARARELATTVPFSAEQLGDERLLGQFARYQPGIPLTSEQQRQQDRWRRESADRLEQALRLLRGIADRRAVQDATEEGAD</sequence>
<dbReference type="Proteomes" id="UP001596422">
    <property type="component" value="Unassembled WGS sequence"/>
</dbReference>
<dbReference type="RefSeq" id="WP_379909031.1">
    <property type="nucleotide sequence ID" value="NZ_JBHSWE010000001.1"/>
</dbReference>
<name>A0ABW1ZZA4_9GAMM</name>
<gene>
    <name evidence="1" type="ORF">ACFQDL_10830</name>
</gene>
<accession>A0ABW1ZZA4</accession>
<organism evidence="1 2">
    <name type="scientific">Marinobacterium aestuariivivens</name>
    <dbReference type="NCBI Taxonomy" id="1698799"/>
    <lineage>
        <taxon>Bacteria</taxon>
        <taxon>Pseudomonadati</taxon>
        <taxon>Pseudomonadota</taxon>
        <taxon>Gammaproteobacteria</taxon>
        <taxon>Oceanospirillales</taxon>
        <taxon>Oceanospirillaceae</taxon>
        <taxon>Marinobacterium</taxon>
    </lineage>
</organism>
<proteinExistence type="predicted"/>
<evidence type="ECO:0000313" key="2">
    <source>
        <dbReference type="Proteomes" id="UP001596422"/>
    </source>
</evidence>